<proteinExistence type="predicted"/>
<dbReference type="PANTHER" id="PTHR43798:SF33">
    <property type="entry name" value="HYDROLASE, PUTATIVE (AFU_ORTHOLOGUE AFUA_2G14860)-RELATED"/>
    <property type="match status" value="1"/>
</dbReference>
<dbReference type="PRINTS" id="PR00412">
    <property type="entry name" value="EPOXHYDRLASE"/>
</dbReference>
<name>A0ABW2C6T4_9PSEU</name>
<evidence type="ECO:0000256" key="1">
    <source>
        <dbReference type="SAM" id="MobiDB-lite"/>
    </source>
</evidence>
<evidence type="ECO:0000259" key="2">
    <source>
        <dbReference type="Pfam" id="PF00561"/>
    </source>
</evidence>
<dbReference type="InterPro" id="IPR029058">
    <property type="entry name" value="AB_hydrolase_fold"/>
</dbReference>
<dbReference type="Proteomes" id="UP001596337">
    <property type="component" value="Unassembled WGS sequence"/>
</dbReference>
<dbReference type="RefSeq" id="WP_345406435.1">
    <property type="nucleotide sequence ID" value="NZ_BAABLA010000122.1"/>
</dbReference>
<protein>
    <submittedName>
        <fullName evidence="3">Alpha/beta fold hydrolase</fullName>
    </submittedName>
</protein>
<comment type="caution">
    <text evidence="3">The sequence shown here is derived from an EMBL/GenBank/DDBJ whole genome shotgun (WGS) entry which is preliminary data.</text>
</comment>
<keyword evidence="3" id="KW-0378">Hydrolase</keyword>
<dbReference type="PANTHER" id="PTHR43798">
    <property type="entry name" value="MONOACYLGLYCEROL LIPASE"/>
    <property type="match status" value="1"/>
</dbReference>
<dbReference type="InterPro" id="IPR000073">
    <property type="entry name" value="AB_hydrolase_1"/>
</dbReference>
<accession>A0ABW2C6T4</accession>
<sequence>MTSARSHSTEPGGDDVGTSSVELPPLDRTLPPWPGGHEEASGVRLHVRRTEPALSPDDADTAVYVHGLGGSSTNWTDLGVLLAPWGRGVAIDLPGFGFSEPDPAFDFTLAGHTEQLARFIAGLGKGPVHLLGNSMGGAIAALLAGGRPDLVKTLTLISPAVPDLRPLPSRLSDPRMALAYLPVVGRSARRQLAAMTPRERARRVIELCFADPSSFPESRLAELAEEHGERLELPWAMTALSRSTSDIFRVWLARGPSSIWSVLRAVAAPSLVVWGDKDKVISARKAHRTARLLRDSRLLMLPNVGHVAQMEHPTAVARAVLELWQAEGTGDS</sequence>
<keyword evidence="4" id="KW-1185">Reference proteome</keyword>
<dbReference type="GO" id="GO:0016787">
    <property type="term" value="F:hydrolase activity"/>
    <property type="evidence" value="ECO:0007669"/>
    <property type="project" value="UniProtKB-KW"/>
</dbReference>
<evidence type="ECO:0000313" key="3">
    <source>
        <dbReference type="EMBL" id="MFC6871046.1"/>
    </source>
</evidence>
<feature type="region of interest" description="Disordered" evidence="1">
    <location>
        <begin position="1"/>
        <end position="41"/>
    </location>
</feature>
<dbReference type="EMBL" id="JBHSXX010000001">
    <property type="protein sequence ID" value="MFC6871046.1"/>
    <property type="molecule type" value="Genomic_DNA"/>
</dbReference>
<dbReference type="InterPro" id="IPR050266">
    <property type="entry name" value="AB_hydrolase_sf"/>
</dbReference>
<evidence type="ECO:0000313" key="4">
    <source>
        <dbReference type="Proteomes" id="UP001596337"/>
    </source>
</evidence>
<dbReference type="InterPro" id="IPR000639">
    <property type="entry name" value="Epox_hydrolase-like"/>
</dbReference>
<dbReference type="PRINTS" id="PR00111">
    <property type="entry name" value="ABHYDROLASE"/>
</dbReference>
<organism evidence="3 4">
    <name type="scientific">Haloechinothrix salitolerans</name>
    <dbReference type="NCBI Taxonomy" id="926830"/>
    <lineage>
        <taxon>Bacteria</taxon>
        <taxon>Bacillati</taxon>
        <taxon>Actinomycetota</taxon>
        <taxon>Actinomycetes</taxon>
        <taxon>Pseudonocardiales</taxon>
        <taxon>Pseudonocardiaceae</taxon>
        <taxon>Haloechinothrix</taxon>
    </lineage>
</organism>
<feature type="domain" description="AB hydrolase-1" evidence="2">
    <location>
        <begin position="63"/>
        <end position="313"/>
    </location>
</feature>
<dbReference type="Gene3D" id="3.40.50.1820">
    <property type="entry name" value="alpha/beta hydrolase"/>
    <property type="match status" value="1"/>
</dbReference>
<dbReference type="Pfam" id="PF00561">
    <property type="entry name" value="Abhydrolase_1"/>
    <property type="match status" value="1"/>
</dbReference>
<reference evidence="4" key="1">
    <citation type="journal article" date="2019" name="Int. J. Syst. Evol. Microbiol.">
        <title>The Global Catalogue of Microorganisms (GCM) 10K type strain sequencing project: providing services to taxonomists for standard genome sequencing and annotation.</title>
        <authorList>
            <consortium name="The Broad Institute Genomics Platform"/>
            <consortium name="The Broad Institute Genome Sequencing Center for Infectious Disease"/>
            <person name="Wu L."/>
            <person name="Ma J."/>
        </authorList>
    </citation>
    <scope>NUCLEOTIDE SEQUENCE [LARGE SCALE GENOMIC DNA]</scope>
    <source>
        <strain evidence="4">KCTC 32255</strain>
    </source>
</reference>
<dbReference type="SUPFAM" id="SSF53474">
    <property type="entry name" value="alpha/beta-Hydrolases"/>
    <property type="match status" value="1"/>
</dbReference>
<gene>
    <name evidence="3" type="ORF">ACFQGD_28390</name>
</gene>